<protein>
    <recommendedName>
        <fullName evidence="2">Fe-containing alcohol dehydrogenase-like C-terminal domain-containing protein</fullName>
    </recommendedName>
</protein>
<dbReference type="InterPro" id="IPR039697">
    <property type="entry name" value="Alcohol_dehydrogenase_Fe"/>
</dbReference>
<dbReference type="PANTHER" id="PTHR11496:SF102">
    <property type="entry name" value="ALCOHOL DEHYDROGENASE 4"/>
    <property type="match status" value="1"/>
</dbReference>
<dbReference type="CDD" id="cd08551">
    <property type="entry name" value="Fe-ADH"/>
    <property type="match status" value="1"/>
</dbReference>
<dbReference type="GO" id="GO:0004022">
    <property type="term" value="F:alcohol dehydrogenase (NAD+) activity"/>
    <property type="evidence" value="ECO:0007669"/>
    <property type="project" value="TreeGrafter"/>
</dbReference>
<evidence type="ECO:0000259" key="2">
    <source>
        <dbReference type="Pfam" id="PF25137"/>
    </source>
</evidence>
<proteinExistence type="predicted"/>
<dbReference type="EMBL" id="BARU01022337">
    <property type="protein sequence ID" value="GAH55668.1"/>
    <property type="molecule type" value="Genomic_DNA"/>
</dbReference>
<dbReference type="AlphaFoldDB" id="X1IDK7"/>
<comment type="caution">
    <text evidence="3">The sequence shown here is derived from an EMBL/GenBank/DDBJ whole genome shotgun (WGS) entry which is preliminary data.</text>
</comment>
<dbReference type="FunFam" id="1.20.1090.10:FF:000001">
    <property type="entry name" value="Aldehyde-alcohol dehydrogenase"/>
    <property type="match status" value="1"/>
</dbReference>
<evidence type="ECO:0000256" key="1">
    <source>
        <dbReference type="ARBA" id="ARBA00023002"/>
    </source>
</evidence>
<name>X1IDK7_9ZZZZ</name>
<keyword evidence="1" id="KW-0560">Oxidoreductase</keyword>
<dbReference type="PROSITE" id="PS00913">
    <property type="entry name" value="ADH_IRON_1"/>
    <property type="match status" value="1"/>
</dbReference>
<dbReference type="Gene3D" id="1.20.1090.10">
    <property type="entry name" value="Dehydroquinate synthase-like - alpha domain"/>
    <property type="match status" value="1"/>
</dbReference>
<dbReference type="SUPFAM" id="SSF56796">
    <property type="entry name" value="Dehydroquinate synthase-like"/>
    <property type="match status" value="1"/>
</dbReference>
<sequence>TGSEVSNAAVFATPEVKYVLYSSLMYPDIALVDRELTRTVPARTTANTGIDALCHAIEAYVSLKANPITDALALEAIQLVAENLRAAYAYEDNMEARSGMSLASLMAGLAFGNAGTVIGHACGYAYVYPATKFHFPHGYSIAITMPYVLEYNAISNLQKHATIAELLGEPTSGLSLREAAFRSALAFKKLLIDLNMPTSIKEVGVTRDMIPSIAKNVFKSPAHVARNPRKVTEEGMVRLFEKAYEGKLECGT</sequence>
<dbReference type="Pfam" id="PF25137">
    <property type="entry name" value="ADH_Fe_C"/>
    <property type="match status" value="1"/>
</dbReference>
<organism evidence="3">
    <name type="scientific">marine sediment metagenome</name>
    <dbReference type="NCBI Taxonomy" id="412755"/>
    <lineage>
        <taxon>unclassified sequences</taxon>
        <taxon>metagenomes</taxon>
        <taxon>ecological metagenomes</taxon>
    </lineage>
</organism>
<accession>X1IDK7</accession>
<feature type="non-terminal residue" evidence="3">
    <location>
        <position position="1"/>
    </location>
</feature>
<dbReference type="GO" id="GO:0046872">
    <property type="term" value="F:metal ion binding"/>
    <property type="evidence" value="ECO:0007669"/>
    <property type="project" value="InterPro"/>
</dbReference>
<feature type="domain" description="Fe-containing alcohol dehydrogenase-like C-terminal" evidence="2">
    <location>
        <begin position="45"/>
        <end position="244"/>
    </location>
</feature>
<gene>
    <name evidence="3" type="ORF">S03H2_36410</name>
</gene>
<dbReference type="InterPro" id="IPR018211">
    <property type="entry name" value="ADH_Fe_CS"/>
</dbReference>
<dbReference type="Gene3D" id="3.40.50.1970">
    <property type="match status" value="1"/>
</dbReference>
<dbReference type="InterPro" id="IPR056798">
    <property type="entry name" value="ADH_Fe_C"/>
</dbReference>
<reference evidence="3" key="1">
    <citation type="journal article" date="2014" name="Front. Microbiol.">
        <title>High frequency of phylogenetically diverse reductive dehalogenase-homologous genes in deep subseafloor sedimentary metagenomes.</title>
        <authorList>
            <person name="Kawai M."/>
            <person name="Futagami T."/>
            <person name="Toyoda A."/>
            <person name="Takaki Y."/>
            <person name="Nishi S."/>
            <person name="Hori S."/>
            <person name="Arai W."/>
            <person name="Tsubouchi T."/>
            <person name="Morono Y."/>
            <person name="Uchiyama I."/>
            <person name="Ito T."/>
            <person name="Fujiyama A."/>
            <person name="Inagaki F."/>
            <person name="Takami H."/>
        </authorList>
    </citation>
    <scope>NUCLEOTIDE SEQUENCE</scope>
    <source>
        <strain evidence="3">Expedition CK06-06</strain>
    </source>
</reference>
<dbReference type="PANTHER" id="PTHR11496">
    <property type="entry name" value="ALCOHOL DEHYDROGENASE"/>
    <property type="match status" value="1"/>
</dbReference>
<evidence type="ECO:0000313" key="3">
    <source>
        <dbReference type="EMBL" id="GAH55668.1"/>
    </source>
</evidence>